<dbReference type="GO" id="GO:0003755">
    <property type="term" value="F:peptidyl-prolyl cis-trans isomerase activity"/>
    <property type="evidence" value="ECO:0007669"/>
    <property type="project" value="UniProtKB-KW"/>
</dbReference>
<dbReference type="InterPro" id="IPR044609">
    <property type="entry name" value="FKBP2/11"/>
</dbReference>
<dbReference type="STRING" id="10116.ENSRNOP00000028725"/>
<dbReference type="HOGENOM" id="CLU_013615_8_2_1"/>
<keyword evidence="4 5" id="KW-0413">Isomerase</keyword>
<dbReference type="AGR" id="RGD:1560660"/>
<evidence type="ECO:0000256" key="3">
    <source>
        <dbReference type="ARBA" id="ARBA00023110"/>
    </source>
</evidence>
<dbReference type="InterPro" id="IPR001179">
    <property type="entry name" value="PPIase_FKBP_dom"/>
</dbReference>
<evidence type="ECO:0000256" key="1">
    <source>
        <dbReference type="ARBA" id="ARBA00000971"/>
    </source>
</evidence>
<organism evidence="9 10">
    <name type="scientific">Rattus norvegicus</name>
    <name type="common">Rat</name>
    <dbReference type="NCBI Taxonomy" id="10116"/>
    <lineage>
        <taxon>Eukaryota</taxon>
        <taxon>Metazoa</taxon>
        <taxon>Chordata</taxon>
        <taxon>Craniata</taxon>
        <taxon>Vertebrata</taxon>
        <taxon>Euteleostomi</taxon>
        <taxon>Mammalia</taxon>
        <taxon>Eutheria</taxon>
        <taxon>Euarchontoglires</taxon>
        <taxon>Glires</taxon>
        <taxon>Rodentia</taxon>
        <taxon>Myomorpha</taxon>
        <taxon>Muroidea</taxon>
        <taxon>Muridae</taxon>
        <taxon>Murinae</taxon>
        <taxon>Rattus</taxon>
    </lineage>
</organism>
<protein>
    <recommendedName>
        <fullName evidence="2 5">peptidylprolyl isomerase</fullName>
        <ecNumber evidence="2 5">5.2.1.8</ecNumber>
    </recommendedName>
</protein>
<keyword evidence="7" id="KW-0812">Transmembrane</keyword>
<dbReference type="PANTHER" id="PTHR45779:SF3">
    <property type="entry name" value="PEPTIDYL-PROLYL CIS-TRANS ISOMERASE FKBP2"/>
    <property type="match status" value="1"/>
</dbReference>
<dbReference type="GO" id="GO:0005783">
    <property type="term" value="C:endoplasmic reticulum"/>
    <property type="evidence" value="ECO:0007669"/>
    <property type="project" value="UniProtKB-SubCell"/>
</dbReference>
<dbReference type="PeptideAtlas" id="D3ZZR9"/>
<evidence type="ECO:0000256" key="4">
    <source>
        <dbReference type="ARBA" id="ARBA00023235"/>
    </source>
</evidence>
<dbReference type="Proteomes" id="UP000002494">
    <property type="component" value="Chromosome 1"/>
</dbReference>
<reference evidence="9" key="1">
    <citation type="submission" date="2024-01" db="EMBL/GenBank/DDBJ databases">
        <title>GRCr8: a new rat reference genome assembly contstructed from accurate long reads and long range scaffolding.</title>
        <authorList>
            <person name="Doris P.A."/>
            <person name="Kalbfleisch T."/>
            <person name="Li K."/>
            <person name="Howe K."/>
            <person name="Wood J."/>
        </authorList>
    </citation>
    <scope>NUCLEOTIDE SEQUENCE [LARGE SCALE GENOMIC DNA]</scope>
    <source>
        <strain evidence="9">Brown Norway</strain>
    </source>
</reference>
<keyword evidence="10" id="KW-1185">Reference proteome</keyword>
<dbReference type="Bgee" id="ENSRNOG00000021153">
    <property type="expression patterns" value="Expressed in pancreas and 20 other cell types or tissues"/>
</dbReference>
<dbReference type="jPOST" id="D3ZZR9"/>
<keyword evidence="7" id="KW-1133">Transmembrane helix</keyword>
<feature type="domain" description="PPIase FKBP-type" evidence="8">
    <location>
        <begin position="109"/>
        <end position="197"/>
    </location>
</feature>
<dbReference type="OMA" id="PKTCDIQ"/>
<dbReference type="RGD" id="1560660">
    <property type="gene designation" value="Fkbp2"/>
</dbReference>
<dbReference type="PaxDb" id="10116-ENSRNOP00000028725"/>
<name>D3ZZR9_RAT</name>
<dbReference type="PANTHER" id="PTHR45779">
    <property type="entry name" value="PEPTIDYLPROLYL ISOMERASE"/>
    <property type="match status" value="1"/>
</dbReference>
<evidence type="ECO:0000256" key="6">
    <source>
        <dbReference type="SAM" id="MobiDB-lite"/>
    </source>
</evidence>
<dbReference type="VEuPathDB" id="HostDB:ENSRNOG00000021153"/>
<feature type="region of interest" description="Disordered" evidence="6">
    <location>
        <begin position="18"/>
        <end position="43"/>
    </location>
</feature>
<accession>D3ZZR9</accession>
<dbReference type="PROSITE" id="PS50059">
    <property type="entry name" value="FKBP_PPIASE"/>
    <property type="match status" value="1"/>
</dbReference>
<evidence type="ECO:0000313" key="9">
    <source>
        <dbReference type="Ensembl" id="ENSRNOP00000028725.6"/>
    </source>
</evidence>
<dbReference type="SUPFAM" id="SSF54534">
    <property type="entry name" value="FKBP-like"/>
    <property type="match status" value="1"/>
</dbReference>
<dbReference type="Pfam" id="PF00254">
    <property type="entry name" value="FKBP_C"/>
    <property type="match status" value="1"/>
</dbReference>
<keyword evidence="7" id="KW-0472">Membrane</keyword>
<dbReference type="UCSC" id="RGD:1560660">
    <property type="organism name" value="rat"/>
</dbReference>
<evidence type="ECO:0000313" key="11">
    <source>
        <dbReference type="RGD" id="1560660"/>
    </source>
</evidence>
<dbReference type="GeneTree" id="ENSGT00940000157074"/>
<dbReference type="PhosphoSitePlus" id="D3ZZR9"/>
<evidence type="ECO:0000256" key="7">
    <source>
        <dbReference type="SAM" id="Phobius"/>
    </source>
</evidence>
<dbReference type="Ensembl" id="ENSRNOT00000028725.8">
    <property type="protein sequence ID" value="ENSRNOP00000028725.6"/>
    <property type="gene ID" value="ENSRNOG00000021153.8"/>
</dbReference>
<proteinExistence type="predicted"/>
<dbReference type="InterPro" id="IPR046357">
    <property type="entry name" value="PPIase_dom_sf"/>
</dbReference>
<gene>
    <name evidence="9 11" type="primary">Fkbp2</name>
</gene>
<evidence type="ECO:0000256" key="5">
    <source>
        <dbReference type="PROSITE-ProRule" id="PRU00277"/>
    </source>
</evidence>
<reference evidence="9" key="2">
    <citation type="submission" date="2025-08" db="UniProtKB">
        <authorList>
            <consortium name="Ensembl"/>
        </authorList>
    </citation>
    <scope>IDENTIFICATION</scope>
    <source>
        <strain evidence="9">Brown Norway</strain>
    </source>
</reference>
<evidence type="ECO:0000313" key="10">
    <source>
        <dbReference type="Proteomes" id="UP000002494"/>
    </source>
</evidence>
<comment type="catalytic activity">
    <reaction evidence="1 5">
        <text>[protein]-peptidylproline (omega=180) = [protein]-peptidylproline (omega=0)</text>
        <dbReference type="Rhea" id="RHEA:16237"/>
        <dbReference type="Rhea" id="RHEA-COMP:10747"/>
        <dbReference type="Rhea" id="RHEA-COMP:10748"/>
        <dbReference type="ChEBI" id="CHEBI:83833"/>
        <dbReference type="ChEBI" id="CHEBI:83834"/>
        <dbReference type="EC" id="5.2.1.8"/>
    </reaction>
</comment>
<sequence>MRSPALRVRQRVLEGPMRAGSVSRPVATKTRLRRSDSTSGIGSGGAARSFLVGGGVACAYRDMRLSWILTVLSICLSALVTATGAEGKRKLQIGVKKRVDHCPIKSRKGDVLHMHYTGKLEDGTEFDSSLPQNQPFVFSLGTGQVIKGWDQGLLGMCEGEKRKLVIPSELGYGERGAPPKIPGGATLVFEVELLKIERRSEL</sequence>
<dbReference type="IntAct" id="D3ZZR9">
    <property type="interactions" value="2"/>
</dbReference>
<keyword evidence="3 5" id="KW-0697">Rotamase</keyword>
<evidence type="ECO:0000259" key="8">
    <source>
        <dbReference type="PROSITE" id="PS50059"/>
    </source>
</evidence>
<reference evidence="9" key="3">
    <citation type="submission" date="2025-09" db="UniProtKB">
        <authorList>
            <consortium name="Ensembl"/>
        </authorList>
    </citation>
    <scope>IDENTIFICATION</scope>
    <source>
        <strain evidence="9">Brown Norway</strain>
    </source>
</reference>
<dbReference type="eggNOG" id="KOG0549">
    <property type="taxonomic scope" value="Eukaryota"/>
</dbReference>
<dbReference type="AlphaFoldDB" id="D3ZZR9"/>
<dbReference type="Gene3D" id="3.10.50.40">
    <property type="match status" value="1"/>
</dbReference>
<dbReference type="EC" id="5.2.1.8" evidence="2 5"/>
<evidence type="ECO:0000256" key="2">
    <source>
        <dbReference type="ARBA" id="ARBA00013194"/>
    </source>
</evidence>
<feature type="transmembrane region" description="Helical" evidence="7">
    <location>
        <begin position="65"/>
        <end position="85"/>
    </location>
</feature>